<evidence type="ECO:0000313" key="2">
    <source>
        <dbReference type="Proteomes" id="UP001175227"/>
    </source>
</evidence>
<dbReference type="AlphaFoldDB" id="A0AA39PLD6"/>
<proteinExistence type="predicted"/>
<protein>
    <submittedName>
        <fullName evidence="1">Uncharacterized protein</fullName>
    </submittedName>
</protein>
<organism evidence="1 2">
    <name type="scientific">Armillaria novae-zelandiae</name>
    <dbReference type="NCBI Taxonomy" id="153914"/>
    <lineage>
        <taxon>Eukaryota</taxon>
        <taxon>Fungi</taxon>
        <taxon>Dikarya</taxon>
        <taxon>Basidiomycota</taxon>
        <taxon>Agaricomycotina</taxon>
        <taxon>Agaricomycetes</taxon>
        <taxon>Agaricomycetidae</taxon>
        <taxon>Agaricales</taxon>
        <taxon>Marasmiineae</taxon>
        <taxon>Physalacriaceae</taxon>
        <taxon>Armillaria</taxon>
    </lineage>
</organism>
<accession>A0AA39PLD6</accession>
<gene>
    <name evidence="1" type="ORF">IW261DRAFT_764380</name>
</gene>
<name>A0AA39PLD6_9AGAR</name>
<evidence type="ECO:0000313" key="1">
    <source>
        <dbReference type="EMBL" id="KAK0485960.1"/>
    </source>
</evidence>
<keyword evidence="2" id="KW-1185">Reference proteome</keyword>
<comment type="caution">
    <text evidence="1">The sequence shown here is derived from an EMBL/GenBank/DDBJ whole genome shotgun (WGS) entry which is preliminary data.</text>
</comment>
<dbReference type="EMBL" id="JAUEPR010000004">
    <property type="protein sequence ID" value="KAK0485960.1"/>
    <property type="molecule type" value="Genomic_DNA"/>
</dbReference>
<sequence>MSHAFLWKTEVVDEINGSPTSTLLAAHDWECDDTPTTFRSYLDIRIPAHHVALTQALTATHRLAVEHGKWHGIDRERRLCRMCYDEVEDVPHVLFVCPCQPAESIRRPFLSSVWSRYPAWTPPPPSCRNR</sequence>
<reference evidence="1" key="1">
    <citation type="submission" date="2023-06" db="EMBL/GenBank/DDBJ databases">
        <authorList>
            <consortium name="Lawrence Berkeley National Laboratory"/>
            <person name="Ahrendt S."/>
            <person name="Sahu N."/>
            <person name="Indic B."/>
            <person name="Wong-Bajracharya J."/>
            <person name="Merenyi Z."/>
            <person name="Ke H.-M."/>
            <person name="Monk M."/>
            <person name="Kocsube S."/>
            <person name="Drula E."/>
            <person name="Lipzen A."/>
            <person name="Balint B."/>
            <person name="Henrissat B."/>
            <person name="Andreopoulos B."/>
            <person name="Martin F.M."/>
            <person name="Harder C.B."/>
            <person name="Rigling D."/>
            <person name="Ford K.L."/>
            <person name="Foster G.D."/>
            <person name="Pangilinan J."/>
            <person name="Papanicolaou A."/>
            <person name="Barry K."/>
            <person name="LaButti K."/>
            <person name="Viragh M."/>
            <person name="Koriabine M."/>
            <person name="Yan M."/>
            <person name="Riley R."/>
            <person name="Champramary S."/>
            <person name="Plett K.L."/>
            <person name="Tsai I.J."/>
            <person name="Slot J."/>
            <person name="Sipos G."/>
            <person name="Plett J."/>
            <person name="Nagy L.G."/>
            <person name="Grigoriev I.V."/>
        </authorList>
    </citation>
    <scope>NUCLEOTIDE SEQUENCE</scope>
    <source>
        <strain evidence="1">ICMP 16352</strain>
    </source>
</reference>
<dbReference type="Proteomes" id="UP001175227">
    <property type="component" value="Unassembled WGS sequence"/>
</dbReference>